<reference evidence="5" key="1">
    <citation type="submission" date="2018-06" db="EMBL/GenBank/DDBJ databases">
        <authorList>
            <person name="Lum Nde A."/>
            <person name="Hugo C."/>
        </authorList>
    </citation>
    <scope>NUCLEOTIDE SEQUENCE [LARGE SCALE GENOMIC DNA]</scope>
    <source>
        <strain evidence="5">1_F178</strain>
    </source>
</reference>
<keyword evidence="5" id="KW-1185">Reference proteome</keyword>
<dbReference type="PROSITE" id="PS50297">
    <property type="entry name" value="ANK_REP_REGION"/>
    <property type="match status" value="1"/>
</dbReference>
<keyword evidence="1" id="KW-0677">Repeat</keyword>
<dbReference type="InterPro" id="IPR036770">
    <property type="entry name" value="Ankyrin_rpt-contain_sf"/>
</dbReference>
<comment type="caution">
    <text evidence="4">The sequence shown here is derived from an EMBL/GenBank/DDBJ whole genome shotgun (WGS) entry which is preliminary data.</text>
</comment>
<dbReference type="Gene3D" id="1.25.40.20">
    <property type="entry name" value="Ankyrin repeat-containing domain"/>
    <property type="match status" value="1"/>
</dbReference>
<evidence type="ECO:0000256" key="1">
    <source>
        <dbReference type="ARBA" id="ARBA00022737"/>
    </source>
</evidence>
<evidence type="ECO:0000256" key="3">
    <source>
        <dbReference type="PROSITE-ProRule" id="PRU00023"/>
    </source>
</evidence>
<evidence type="ECO:0000313" key="5">
    <source>
        <dbReference type="Proteomes" id="UP000256686"/>
    </source>
</evidence>
<dbReference type="Pfam" id="PF13637">
    <property type="entry name" value="Ank_4"/>
    <property type="match status" value="1"/>
</dbReference>
<feature type="repeat" description="ANK" evidence="3">
    <location>
        <begin position="63"/>
        <end position="95"/>
    </location>
</feature>
<evidence type="ECO:0000256" key="2">
    <source>
        <dbReference type="ARBA" id="ARBA00023043"/>
    </source>
</evidence>
<dbReference type="RefSeq" id="WP_115969511.1">
    <property type="nucleotide sequence ID" value="NZ_QNVT01000003.1"/>
</dbReference>
<keyword evidence="2 3" id="KW-0040">ANK repeat</keyword>
<dbReference type="PROSITE" id="PS51257">
    <property type="entry name" value="PROKAR_LIPOPROTEIN"/>
    <property type="match status" value="1"/>
</dbReference>
<dbReference type="SUPFAM" id="SSF48403">
    <property type="entry name" value="Ankyrin repeat"/>
    <property type="match status" value="1"/>
</dbReference>
<proteinExistence type="predicted"/>
<accession>A0A3D9CCQ3</accession>
<dbReference type="PANTHER" id="PTHR24171:SF9">
    <property type="entry name" value="ANKYRIN REPEAT DOMAIN-CONTAINING PROTEIN 39"/>
    <property type="match status" value="1"/>
</dbReference>
<dbReference type="InterPro" id="IPR002110">
    <property type="entry name" value="Ankyrin_rpt"/>
</dbReference>
<dbReference type="SMART" id="SM00248">
    <property type="entry name" value="ANK"/>
    <property type="match status" value="4"/>
</dbReference>
<dbReference type="Pfam" id="PF12796">
    <property type="entry name" value="Ank_2"/>
    <property type="match status" value="1"/>
</dbReference>
<dbReference type="PANTHER" id="PTHR24171">
    <property type="entry name" value="ANKYRIN REPEAT DOMAIN-CONTAINING PROTEIN 39-RELATED"/>
    <property type="match status" value="1"/>
</dbReference>
<dbReference type="EMBL" id="QNVT01000003">
    <property type="protein sequence ID" value="REC63528.1"/>
    <property type="molecule type" value="Genomic_DNA"/>
</dbReference>
<evidence type="ECO:0000313" key="4">
    <source>
        <dbReference type="EMBL" id="REC63528.1"/>
    </source>
</evidence>
<dbReference type="PROSITE" id="PS50088">
    <property type="entry name" value="ANK_REPEAT"/>
    <property type="match status" value="1"/>
</dbReference>
<sequence length="223" mass="24561">MKKILVFLLAFGSLSACQEKSGDFPNEEIMQEKDIISQVKNNNISAVKSALENGTDVNTRDRKGRSLLLIATLDKQTEMAKLLISYKADVNLQDDQLDSAFLYAGASGQTELVTLYLENGARFDLFNRYNGTALIPACERGHVETVKVLVKTKGFPINHVNKLGWTALMEAVILGNGTQKYQEIVQILKDNGANLTIPDYAGKTPLQHAESLGFKEIALILKS</sequence>
<protein>
    <submittedName>
        <fullName evidence="4">Uncharacterized protein</fullName>
    </submittedName>
</protein>
<name>A0A3D9CCQ3_9FLAO</name>
<gene>
    <name evidence="4" type="ORF">DRF65_05380</name>
</gene>
<dbReference type="Proteomes" id="UP000256686">
    <property type="component" value="Unassembled WGS sequence"/>
</dbReference>
<organism evidence="4 5">
    <name type="scientific">Chryseobacterium pennae</name>
    <dbReference type="NCBI Taxonomy" id="2258962"/>
    <lineage>
        <taxon>Bacteria</taxon>
        <taxon>Pseudomonadati</taxon>
        <taxon>Bacteroidota</taxon>
        <taxon>Flavobacteriia</taxon>
        <taxon>Flavobacteriales</taxon>
        <taxon>Weeksellaceae</taxon>
        <taxon>Chryseobacterium group</taxon>
        <taxon>Chryseobacterium</taxon>
    </lineage>
</organism>
<dbReference type="AlphaFoldDB" id="A0A3D9CCQ3"/>